<dbReference type="OrthoDB" id="5428055at2759"/>
<dbReference type="AlphaFoldDB" id="A0A6G1J3D7"/>
<evidence type="ECO:0000256" key="1">
    <source>
        <dbReference type="SAM" id="Coils"/>
    </source>
</evidence>
<feature type="transmembrane region" description="Helical" evidence="3">
    <location>
        <begin position="554"/>
        <end position="576"/>
    </location>
</feature>
<evidence type="ECO:0000313" key="4">
    <source>
        <dbReference type="EMBL" id="KAF2684745.1"/>
    </source>
</evidence>
<keyword evidence="3" id="KW-0812">Transmembrane</keyword>
<name>A0A6G1J3D7_9PLEO</name>
<reference evidence="4" key="1">
    <citation type="journal article" date="2020" name="Stud. Mycol.">
        <title>101 Dothideomycetes genomes: a test case for predicting lifestyles and emergence of pathogens.</title>
        <authorList>
            <person name="Haridas S."/>
            <person name="Albert R."/>
            <person name="Binder M."/>
            <person name="Bloem J."/>
            <person name="Labutti K."/>
            <person name="Salamov A."/>
            <person name="Andreopoulos B."/>
            <person name="Baker S."/>
            <person name="Barry K."/>
            <person name="Bills G."/>
            <person name="Bluhm B."/>
            <person name="Cannon C."/>
            <person name="Castanera R."/>
            <person name="Culley D."/>
            <person name="Daum C."/>
            <person name="Ezra D."/>
            <person name="Gonzalez J."/>
            <person name="Henrissat B."/>
            <person name="Kuo A."/>
            <person name="Liang C."/>
            <person name="Lipzen A."/>
            <person name="Lutzoni F."/>
            <person name="Magnuson J."/>
            <person name="Mondo S."/>
            <person name="Nolan M."/>
            <person name="Ohm R."/>
            <person name="Pangilinan J."/>
            <person name="Park H.-J."/>
            <person name="Ramirez L."/>
            <person name="Alfaro M."/>
            <person name="Sun H."/>
            <person name="Tritt A."/>
            <person name="Yoshinaga Y."/>
            <person name="Zwiers L.-H."/>
            <person name="Turgeon B."/>
            <person name="Goodwin S."/>
            <person name="Spatafora J."/>
            <person name="Crous P."/>
            <person name="Grigoriev I."/>
        </authorList>
    </citation>
    <scope>NUCLEOTIDE SEQUENCE</scope>
    <source>
        <strain evidence="4">CBS 122367</strain>
    </source>
</reference>
<dbReference type="EMBL" id="MU005580">
    <property type="protein sequence ID" value="KAF2684745.1"/>
    <property type="molecule type" value="Genomic_DNA"/>
</dbReference>
<keyword evidence="3" id="KW-0472">Membrane</keyword>
<feature type="compositionally biased region" description="Acidic residues" evidence="2">
    <location>
        <begin position="278"/>
        <end position="291"/>
    </location>
</feature>
<evidence type="ECO:0000313" key="5">
    <source>
        <dbReference type="Proteomes" id="UP000799291"/>
    </source>
</evidence>
<organism evidence="4 5">
    <name type="scientific">Lentithecium fluviatile CBS 122367</name>
    <dbReference type="NCBI Taxonomy" id="1168545"/>
    <lineage>
        <taxon>Eukaryota</taxon>
        <taxon>Fungi</taxon>
        <taxon>Dikarya</taxon>
        <taxon>Ascomycota</taxon>
        <taxon>Pezizomycotina</taxon>
        <taxon>Dothideomycetes</taxon>
        <taxon>Pleosporomycetidae</taxon>
        <taxon>Pleosporales</taxon>
        <taxon>Massarineae</taxon>
        <taxon>Lentitheciaceae</taxon>
        <taxon>Lentithecium</taxon>
    </lineage>
</organism>
<proteinExistence type="predicted"/>
<feature type="compositionally biased region" description="Basic and acidic residues" evidence="2">
    <location>
        <begin position="292"/>
        <end position="304"/>
    </location>
</feature>
<evidence type="ECO:0000256" key="2">
    <source>
        <dbReference type="SAM" id="MobiDB-lite"/>
    </source>
</evidence>
<protein>
    <submittedName>
        <fullName evidence="4">Uncharacterized protein</fullName>
    </submittedName>
</protein>
<keyword evidence="1" id="KW-0175">Coiled coil</keyword>
<sequence length="611" mass="69314">MSSSRATRHKFIRTPIRHRNSGIWNEKIWTFSKRRVLSDRLFIRERERLQATGDILDVFLSDDKSIPSAAYIKVKEFCSKWSDPATCSTAAAIQSRPGRAWIDMRSQPGGHIQDHPTRPTSDELNTILEERFTPRSETTSYRQLIHIWQLSPEYILTLAKTARHHQINALRDAIYKHLVGNTLLKIRLPIDGFTIFRLEFHLCRLALKGANDATELGGNCSPKAESGILSDISFLNLSCSPGVSRMIIEKSQFSAVVVGWDNSKWAVYAFDSRAPTELDDVDDEDTDANGEDVDKNYDDEKSGSGEDDGDREEHNDVEGGPNEDVIASGSKRFIDVNPPIKDPRLYWLMAVANRVHMTTNDWMILVDRIEESIESWKNGSPSDPKWTAKATMLLSELRTQLSADLRAWDDFNGPDGDHKYFLDLRSQRAARAFRSIKESFEELRELKEKLTTLYKSCKEVVTMAGFPSPLFTSNNISHESNRVNLESYRLNREANAMNRESYKVALDTNRVSLANNLNAALMLSTTQTVTPIVIVTGYFSTQDKVFGFSRNANSFLVCLLIVFVALKILNLSTFLMRNWWKGMLASIVLGQWDHLIRVGGMQEDEEGRGTT</sequence>
<feature type="coiled-coil region" evidence="1">
    <location>
        <begin position="429"/>
        <end position="456"/>
    </location>
</feature>
<gene>
    <name evidence="4" type="ORF">K458DRAFT_388444</name>
</gene>
<evidence type="ECO:0000256" key="3">
    <source>
        <dbReference type="SAM" id="Phobius"/>
    </source>
</evidence>
<keyword evidence="3" id="KW-1133">Transmembrane helix</keyword>
<feature type="region of interest" description="Disordered" evidence="2">
    <location>
        <begin position="278"/>
        <end position="326"/>
    </location>
</feature>
<accession>A0A6G1J3D7</accession>
<keyword evidence="5" id="KW-1185">Reference proteome</keyword>
<dbReference type="Proteomes" id="UP000799291">
    <property type="component" value="Unassembled WGS sequence"/>
</dbReference>